<comment type="caution">
    <text evidence="2">The sequence shown here is derived from an EMBL/GenBank/DDBJ whole genome shotgun (WGS) entry which is preliminary data.</text>
</comment>
<dbReference type="Proteomes" id="UP000635565">
    <property type="component" value="Unassembled WGS sequence"/>
</dbReference>
<accession>A0ABQ3VSC3</accession>
<proteinExistence type="predicted"/>
<evidence type="ECO:0000313" key="3">
    <source>
        <dbReference type="Proteomes" id="UP000635565"/>
    </source>
</evidence>
<gene>
    <name evidence="2" type="ORF">KSZ_67830</name>
</gene>
<protein>
    <submittedName>
        <fullName evidence="2">Uncharacterized protein</fullName>
    </submittedName>
</protein>
<reference evidence="2 3" key="1">
    <citation type="journal article" date="2021" name="Int. J. Syst. Evol. Microbiol.">
        <title>Reticulibacter mediterranei gen. nov., sp. nov., within the new family Reticulibacteraceae fam. nov., and Ktedonospora formicarum gen. nov., sp. nov., Ktedonobacter robiniae sp. nov., Dictyobacter formicarum sp. nov. and Dictyobacter arantiisoli sp. nov., belonging to the class Ktedonobacteria.</title>
        <authorList>
            <person name="Yabe S."/>
            <person name="Zheng Y."/>
            <person name="Wang C.M."/>
            <person name="Sakai Y."/>
            <person name="Abe K."/>
            <person name="Yokota A."/>
            <person name="Donadio S."/>
            <person name="Cavaletti L."/>
            <person name="Monciardini P."/>
        </authorList>
    </citation>
    <scope>NUCLEOTIDE SEQUENCE [LARGE SCALE GENOMIC DNA]</scope>
    <source>
        <strain evidence="2 3">SOSP1-9</strain>
    </source>
</reference>
<keyword evidence="1" id="KW-0472">Membrane</keyword>
<organism evidence="2 3">
    <name type="scientific">Dictyobacter formicarum</name>
    <dbReference type="NCBI Taxonomy" id="2778368"/>
    <lineage>
        <taxon>Bacteria</taxon>
        <taxon>Bacillati</taxon>
        <taxon>Chloroflexota</taxon>
        <taxon>Ktedonobacteria</taxon>
        <taxon>Ktedonobacterales</taxon>
        <taxon>Dictyobacteraceae</taxon>
        <taxon>Dictyobacter</taxon>
    </lineage>
</organism>
<name>A0ABQ3VSC3_9CHLR</name>
<keyword evidence="1" id="KW-0812">Transmembrane</keyword>
<keyword evidence="1" id="KW-1133">Transmembrane helix</keyword>
<keyword evidence="3" id="KW-1185">Reference proteome</keyword>
<sequence length="76" mass="8320">MTGAAGARMRTCCTSHEKESGDACVPQAQGRSDSQYVVRKFAIKKAYIRAAFSAALMYAFWITLHLLEGTGYLAKL</sequence>
<feature type="transmembrane region" description="Helical" evidence="1">
    <location>
        <begin position="46"/>
        <end position="67"/>
    </location>
</feature>
<dbReference type="EMBL" id="BNJJ01000027">
    <property type="protein sequence ID" value="GHO88777.1"/>
    <property type="molecule type" value="Genomic_DNA"/>
</dbReference>
<evidence type="ECO:0000256" key="1">
    <source>
        <dbReference type="SAM" id="Phobius"/>
    </source>
</evidence>
<evidence type="ECO:0000313" key="2">
    <source>
        <dbReference type="EMBL" id="GHO88777.1"/>
    </source>
</evidence>